<organism evidence="2 3">
    <name type="scientific">Actinomadura adrarensis</name>
    <dbReference type="NCBI Taxonomy" id="1819600"/>
    <lineage>
        <taxon>Bacteria</taxon>
        <taxon>Bacillati</taxon>
        <taxon>Actinomycetota</taxon>
        <taxon>Actinomycetes</taxon>
        <taxon>Streptosporangiales</taxon>
        <taxon>Thermomonosporaceae</taxon>
        <taxon>Actinomadura</taxon>
    </lineage>
</organism>
<dbReference type="EMBL" id="JBHTIR010004030">
    <property type="protein sequence ID" value="MFD0856248.1"/>
    <property type="molecule type" value="Genomic_DNA"/>
</dbReference>
<feature type="domain" description="Putative restriction endonuclease" evidence="1">
    <location>
        <begin position="21"/>
        <end position="187"/>
    </location>
</feature>
<reference evidence="3" key="1">
    <citation type="journal article" date="2019" name="Int. J. Syst. Evol. Microbiol.">
        <title>The Global Catalogue of Microorganisms (GCM) 10K type strain sequencing project: providing services to taxonomists for standard genome sequencing and annotation.</title>
        <authorList>
            <consortium name="The Broad Institute Genomics Platform"/>
            <consortium name="The Broad Institute Genome Sequencing Center for Infectious Disease"/>
            <person name="Wu L."/>
            <person name="Ma J."/>
        </authorList>
    </citation>
    <scope>NUCLEOTIDE SEQUENCE [LARGE SCALE GENOMIC DNA]</scope>
    <source>
        <strain evidence="3">JCM 31696</strain>
    </source>
</reference>
<accession>A0ABW3CRJ6</accession>
<dbReference type="InterPro" id="IPR011335">
    <property type="entry name" value="Restrct_endonuc-II-like"/>
</dbReference>
<dbReference type="InterPro" id="IPR008538">
    <property type="entry name" value="Uma2"/>
</dbReference>
<dbReference type="Proteomes" id="UP001597083">
    <property type="component" value="Unassembled WGS sequence"/>
</dbReference>
<keyword evidence="2" id="KW-0540">Nuclease</keyword>
<dbReference type="InterPro" id="IPR012296">
    <property type="entry name" value="Nuclease_put_TT1808"/>
</dbReference>
<dbReference type="PANTHER" id="PTHR36558:SF1">
    <property type="entry name" value="RESTRICTION ENDONUCLEASE DOMAIN-CONTAINING PROTEIN-RELATED"/>
    <property type="match status" value="1"/>
</dbReference>
<dbReference type="Pfam" id="PF05685">
    <property type="entry name" value="Uma2"/>
    <property type="match status" value="1"/>
</dbReference>
<keyword evidence="3" id="KW-1185">Reference proteome</keyword>
<dbReference type="Gene3D" id="3.90.1570.10">
    <property type="entry name" value="tt1808, chain A"/>
    <property type="match status" value="1"/>
</dbReference>
<gene>
    <name evidence="2" type="ORF">ACFQ07_28675</name>
</gene>
<evidence type="ECO:0000313" key="2">
    <source>
        <dbReference type="EMBL" id="MFD0856248.1"/>
    </source>
</evidence>
<keyword evidence="2" id="KW-0378">Hydrolase</keyword>
<dbReference type="CDD" id="cd06260">
    <property type="entry name" value="DUF820-like"/>
    <property type="match status" value="1"/>
</dbReference>
<evidence type="ECO:0000313" key="3">
    <source>
        <dbReference type="Proteomes" id="UP001597083"/>
    </source>
</evidence>
<name>A0ABW3CRJ6_9ACTN</name>
<dbReference type="GO" id="GO:0004519">
    <property type="term" value="F:endonuclease activity"/>
    <property type="evidence" value="ECO:0007669"/>
    <property type="project" value="UniProtKB-KW"/>
</dbReference>
<proteinExistence type="predicted"/>
<comment type="caution">
    <text evidence="2">The sequence shown here is derived from an EMBL/GenBank/DDBJ whole genome shotgun (WGS) entry which is preliminary data.</text>
</comment>
<protein>
    <submittedName>
        <fullName evidence="2">Uma2 family endonuclease</fullName>
    </submittedName>
</protein>
<keyword evidence="2" id="KW-0255">Endonuclease</keyword>
<evidence type="ECO:0000259" key="1">
    <source>
        <dbReference type="Pfam" id="PF05685"/>
    </source>
</evidence>
<dbReference type="SUPFAM" id="SSF52980">
    <property type="entry name" value="Restriction endonuclease-like"/>
    <property type="match status" value="1"/>
</dbReference>
<dbReference type="PANTHER" id="PTHR36558">
    <property type="entry name" value="GLR1098 PROTEIN"/>
    <property type="match status" value="1"/>
</dbReference>
<sequence length="199" mass="22583">MSMLPSWASSDADSMRLTEKQYDALPDEVRKRIEVIGGNVVFLHSGTREHNRVARRLAHALEAARPDSPCVEVNTDVDVQFVKWNREDRGFSFRRPDVSVNRCLDRGAKLMSSDVLLAAEVVSPGSAYIDTVDKVAEYAYEGIPVYLVVHLDGDLYVKLIQEYRLDWVSRTYRLVETHQGQLVLDDPFPAKVPFSELDD</sequence>